<dbReference type="AlphaFoldDB" id="A0A9D1R9I4"/>
<protein>
    <submittedName>
        <fullName evidence="1">Glycosyltransferase family 52 protein</fullName>
    </submittedName>
</protein>
<name>A0A9D1R9I4_9FIRM</name>
<accession>A0A9D1R9I4</accession>
<proteinExistence type="predicted"/>
<evidence type="ECO:0000313" key="1">
    <source>
        <dbReference type="EMBL" id="HIW82466.1"/>
    </source>
</evidence>
<gene>
    <name evidence="1" type="ORF">H9742_13270</name>
</gene>
<reference evidence="1" key="2">
    <citation type="submission" date="2021-04" db="EMBL/GenBank/DDBJ databases">
        <authorList>
            <person name="Gilroy R."/>
        </authorList>
    </citation>
    <scope>NUCLEOTIDE SEQUENCE</scope>
    <source>
        <strain evidence="1">CHK195-6426</strain>
    </source>
</reference>
<dbReference type="InterPro" id="IPR012477">
    <property type="entry name" value="Glyco_transf_52"/>
</dbReference>
<dbReference type="Pfam" id="PF07922">
    <property type="entry name" value="Glyco_transf_52"/>
    <property type="match status" value="1"/>
</dbReference>
<dbReference type="EMBL" id="DXGH01000072">
    <property type="protein sequence ID" value="HIW82466.1"/>
    <property type="molecule type" value="Genomic_DNA"/>
</dbReference>
<evidence type="ECO:0000313" key="2">
    <source>
        <dbReference type="Proteomes" id="UP000824265"/>
    </source>
</evidence>
<reference evidence="1" key="1">
    <citation type="journal article" date="2021" name="PeerJ">
        <title>Extensive microbial diversity within the chicken gut microbiome revealed by metagenomics and culture.</title>
        <authorList>
            <person name="Gilroy R."/>
            <person name="Ravi A."/>
            <person name="Getino M."/>
            <person name="Pursley I."/>
            <person name="Horton D.L."/>
            <person name="Alikhan N.F."/>
            <person name="Baker D."/>
            <person name="Gharbi K."/>
            <person name="Hall N."/>
            <person name="Watson M."/>
            <person name="Adriaenssens E.M."/>
            <person name="Foster-Nyarko E."/>
            <person name="Jarju S."/>
            <person name="Secka A."/>
            <person name="Antonio M."/>
            <person name="Oren A."/>
            <person name="Chaudhuri R.R."/>
            <person name="La Ragione R."/>
            <person name="Hildebrand F."/>
            <person name="Pallen M.J."/>
        </authorList>
    </citation>
    <scope>NUCLEOTIDE SEQUENCE</scope>
    <source>
        <strain evidence="1">CHK195-6426</strain>
    </source>
</reference>
<dbReference type="Proteomes" id="UP000824265">
    <property type="component" value="Unassembled WGS sequence"/>
</dbReference>
<organism evidence="1 2">
    <name type="scientific">Candidatus Acetatifactor stercoripullorum</name>
    <dbReference type="NCBI Taxonomy" id="2838414"/>
    <lineage>
        <taxon>Bacteria</taxon>
        <taxon>Bacillati</taxon>
        <taxon>Bacillota</taxon>
        <taxon>Clostridia</taxon>
        <taxon>Lachnospirales</taxon>
        <taxon>Lachnospiraceae</taxon>
        <taxon>Acetatifactor</taxon>
    </lineage>
</organism>
<sequence length="356" mass="42259">MNDRIYVCHTYYHVYVTFLKELNLPKEMRGQAVLVLSKMSNDFEELKSRVEGTGLFAGVVEFDEKREDFFPQLARFRKDSGNFLQNLINRIRFTRLYARLEEPYIPVDFRKYKDIYVYCDSDPIGYYLNQKKIYYHALEDGLNCLKNFDAARYDNRGHFGLKAFLSRRLNLIFVQNGYGKYCLDMEVNDISAIKYPCPRYIEKPRQELADRLDASDREMILKAFIRDKEGLEKQIEESSRIGDKILVLTDPLCSLPVRERIFRDITDRYKKEGTVFLKPHPRDELDYRRLFPQYPQFDAKVPMEVLNFFPRLRFKKAVAVLTEIKAIAFADEVVRLGEDFMDAYEEPAIHRQNEQI</sequence>
<comment type="caution">
    <text evidence="1">The sequence shown here is derived from an EMBL/GenBank/DDBJ whole genome shotgun (WGS) entry which is preliminary data.</text>
</comment>